<dbReference type="AlphaFoldDB" id="A0A2A2KEV5"/>
<name>A0A2A2KEV5_9BILA</name>
<keyword evidence="3" id="KW-1185">Reference proteome</keyword>
<proteinExistence type="predicted"/>
<feature type="region of interest" description="Disordered" evidence="1">
    <location>
        <begin position="87"/>
        <end position="125"/>
    </location>
</feature>
<dbReference type="EMBL" id="LIAE01008798">
    <property type="protein sequence ID" value="PAV72408.1"/>
    <property type="molecule type" value="Genomic_DNA"/>
</dbReference>
<organism evidence="2 3">
    <name type="scientific">Diploscapter pachys</name>
    <dbReference type="NCBI Taxonomy" id="2018661"/>
    <lineage>
        <taxon>Eukaryota</taxon>
        <taxon>Metazoa</taxon>
        <taxon>Ecdysozoa</taxon>
        <taxon>Nematoda</taxon>
        <taxon>Chromadorea</taxon>
        <taxon>Rhabditida</taxon>
        <taxon>Rhabditina</taxon>
        <taxon>Rhabditomorpha</taxon>
        <taxon>Rhabditoidea</taxon>
        <taxon>Rhabditidae</taxon>
        <taxon>Diploscapter</taxon>
    </lineage>
</organism>
<dbReference type="Proteomes" id="UP000218231">
    <property type="component" value="Unassembled WGS sequence"/>
</dbReference>
<evidence type="ECO:0000313" key="2">
    <source>
        <dbReference type="EMBL" id="PAV72408.1"/>
    </source>
</evidence>
<evidence type="ECO:0000256" key="1">
    <source>
        <dbReference type="SAM" id="MobiDB-lite"/>
    </source>
</evidence>
<gene>
    <name evidence="2" type="ORF">WR25_11228</name>
</gene>
<comment type="caution">
    <text evidence="2">The sequence shown here is derived from an EMBL/GenBank/DDBJ whole genome shotgun (WGS) entry which is preliminary data.</text>
</comment>
<feature type="region of interest" description="Disordered" evidence="1">
    <location>
        <begin position="29"/>
        <end position="48"/>
    </location>
</feature>
<protein>
    <submittedName>
        <fullName evidence="2">Uncharacterized protein</fullName>
    </submittedName>
</protein>
<accession>A0A2A2KEV5</accession>
<reference evidence="2 3" key="1">
    <citation type="journal article" date="2017" name="Curr. Biol.">
        <title>Genome architecture and evolution of a unichromosomal asexual nematode.</title>
        <authorList>
            <person name="Fradin H."/>
            <person name="Zegar C."/>
            <person name="Gutwein M."/>
            <person name="Lucas J."/>
            <person name="Kovtun M."/>
            <person name="Corcoran D."/>
            <person name="Baugh L.R."/>
            <person name="Kiontke K."/>
            <person name="Gunsalus K."/>
            <person name="Fitch D.H."/>
            <person name="Piano F."/>
        </authorList>
    </citation>
    <scope>NUCLEOTIDE SEQUENCE [LARGE SCALE GENOMIC DNA]</scope>
    <source>
        <strain evidence="2">PF1309</strain>
    </source>
</reference>
<sequence length="125" mass="14397">MARKSSSADLDKGIRKITKLEKELNKQIDELLDQDTQDQNQLREGRISEEDYEKKKTLRENEINNIREHLGKLETQSLVSLNLVGENRDNNDVDIPDIPEHPVGEENFYPEEPVPPPRVDVAPEP</sequence>
<evidence type="ECO:0000313" key="3">
    <source>
        <dbReference type="Proteomes" id="UP000218231"/>
    </source>
</evidence>
<feature type="compositionally biased region" description="Pro residues" evidence="1">
    <location>
        <begin position="112"/>
        <end position="125"/>
    </location>
</feature>